<protein>
    <recommendedName>
        <fullName evidence="1">SAM domain-containing protein</fullName>
    </recommendedName>
</protein>
<dbReference type="SUPFAM" id="SSF47769">
    <property type="entry name" value="SAM/Pointed domain"/>
    <property type="match status" value="1"/>
</dbReference>
<feature type="domain" description="SAM" evidence="1">
    <location>
        <begin position="118"/>
        <end position="148"/>
    </location>
</feature>
<dbReference type="Proteomes" id="UP001529510">
    <property type="component" value="Unassembled WGS sequence"/>
</dbReference>
<feature type="non-terminal residue" evidence="2">
    <location>
        <position position="148"/>
    </location>
</feature>
<dbReference type="AlphaFoldDB" id="A0ABD0RUS8"/>
<dbReference type="Gene3D" id="1.10.150.50">
    <property type="entry name" value="Transcription Factor, Ets-1"/>
    <property type="match status" value="1"/>
</dbReference>
<sequence>DAVEKLFPAEVNRRKQAILSDPGFCRVLQAFQQHGKRQAPRAAPPQNPPQFNILNQPPFNMLNPQQFDMLNQPELNIREIYDGLMIVLCCVAMVLLVWRSFSTNSSHEVLLSKPLSRWNTDDVTLWVEHLSVWTNQYKESFHREQITG</sequence>
<name>A0ABD0RUS8_CIRMR</name>
<dbReference type="EMBL" id="JAMKFB020000001">
    <property type="protein sequence ID" value="KAL0202239.1"/>
    <property type="molecule type" value="Genomic_DNA"/>
</dbReference>
<organism evidence="2 3">
    <name type="scientific">Cirrhinus mrigala</name>
    <name type="common">Mrigala</name>
    <dbReference type="NCBI Taxonomy" id="683832"/>
    <lineage>
        <taxon>Eukaryota</taxon>
        <taxon>Metazoa</taxon>
        <taxon>Chordata</taxon>
        <taxon>Craniata</taxon>
        <taxon>Vertebrata</taxon>
        <taxon>Euteleostomi</taxon>
        <taxon>Actinopterygii</taxon>
        <taxon>Neopterygii</taxon>
        <taxon>Teleostei</taxon>
        <taxon>Ostariophysi</taxon>
        <taxon>Cypriniformes</taxon>
        <taxon>Cyprinidae</taxon>
        <taxon>Labeoninae</taxon>
        <taxon>Labeonini</taxon>
        <taxon>Cirrhinus</taxon>
    </lineage>
</organism>
<dbReference type="InterPro" id="IPR001660">
    <property type="entry name" value="SAM"/>
</dbReference>
<accession>A0ABD0RUS8</accession>
<dbReference type="InterPro" id="IPR013761">
    <property type="entry name" value="SAM/pointed_sf"/>
</dbReference>
<keyword evidence="3" id="KW-1185">Reference proteome</keyword>
<proteinExistence type="predicted"/>
<feature type="non-terminal residue" evidence="2">
    <location>
        <position position="1"/>
    </location>
</feature>
<evidence type="ECO:0000313" key="3">
    <source>
        <dbReference type="Proteomes" id="UP001529510"/>
    </source>
</evidence>
<dbReference type="PROSITE" id="PS50105">
    <property type="entry name" value="SAM_DOMAIN"/>
    <property type="match status" value="1"/>
</dbReference>
<evidence type="ECO:0000259" key="1">
    <source>
        <dbReference type="PROSITE" id="PS50105"/>
    </source>
</evidence>
<comment type="caution">
    <text evidence="2">The sequence shown here is derived from an EMBL/GenBank/DDBJ whole genome shotgun (WGS) entry which is preliminary data.</text>
</comment>
<reference evidence="2 3" key="1">
    <citation type="submission" date="2024-05" db="EMBL/GenBank/DDBJ databases">
        <title>Genome sequencing and assembly of Indian major carp, Cirrhinus mrigala (Hamilton, 1822).</title>
        <authorList>
            <person name="Mohindra V."/>
            <person name="Chowdhury L.M."/>
            <person name="Lal K."/>
            <person name="Jena J.K."/>
        </authorList>
    </citation>
    <scope>NUCLEOTIDE SEQUENCE [LARGE SCALE GENOMIC DNA]</scope>
    <source>
        <strain evidence="2">CM1030</strain>
        <tissue evidence="2">Blood</tissue>
    </source>
</reference>
<gene>
    <name evidence="2" type="ORF">M9458_000257</name>
</gene>
<evidence type="ECO:0000313" key="2">
    <source>
        <dbReference type="EMBL" id="KAL0202239.1"/>
    </source>
</evidence>